<proteinExistence type="inferred from homology"/>
<dbReference type="Pfam" id="PF02234">
    <property type="entry name" value="CDI"/>
    <property type="match status" value="1"/>
</dbReference>
<sequence length="136" mass="16035">MDRNPKPAICRQIFTKDGDDEEDLNNSIKIKEEILKDQNEFIQKYNYDPREDKPIPGMYEYSFDEIREIWIGRLSFDNVKRKSIEKKCLNTAIIETKDDELGDLEDKQTNDRNESGEKQRITSNENSHTSNDKSLD</sequence>
<dbReference type="InterPro" id="IPR003175">
    <property type="entry name" value="CDI_dom"/>
</dbReference>
<comment type="similarity">
    <text evidence="1">Belongs to the CDI family.</text>
</comment>
<evidence type="ECO:0000313" key="5">
    <source>
        <dbReference type="EMBL" id="CAH0397085.1"/>
    </source>
</evidence>
<keyword evidence="6" id="KW-1185">Reference proteome</keyword>
<dbReference type="Gene3D" id="4.10.365.10">
    <property type="entry name" value="p27"/>
    <property type="match status" value="1"/>
</dbReference>
<evidence type="ECO:0000256" key="1">
    <source>
        <dbReference type="ARBA" id="ARBA00006726"/>
    </source>
</evidence>
<evidence type="ECO:0000256" key="3">
    <source>
        <dbReference type="SAM" id="MobiDB-lite"/>
    </source>
</evidence>
<feature type="domain" description="Cyclin-dependent kinase inhibitor" evidence="4">
    <location>
        <begin position="29"/>
        <end position="61"/>
    </location>
</feature>
<reference evidence="5" key="1">
    <citation type="submission" date="2021-12" db="EMBL/GenBank/DDBJ databases">
        <authorList>
            <person name="King R."/>
        </authorList>
    </citation>
    <scope>NUCLEOTIDE SEQUENCE</scope>
</reference>
<keyword evidence="2" id="KW-0649">Protein kinase inhibitor</keyword>
<dbReference type="Proteomes" id="UP001153292">
    <property type="component" value="Chromosome 1"/>
</dbReference>
<name>A0ABN8AVC7_CHISP</name>
<dbReference type="InterPro" id="IPR044898">
    <property type="entry name" value="CDI_dom_sf"/>
</dbReference>
<gene>
    <name evidence="5" type="ORF">CHILSU_LOCUS145</name>
</gene>
<evidence type="ECO:0000256" key="2">
    <source>
        <dbReference type="ARBA" id="ARBA00023013"/>
    </source>
</evidence>
<accession>A0ABN8AVC7</accession>
<organism evidence="5 6">
    <name type="scientific">Chilo suppressalis</name>
    <name type="common">Asiatic rice borer moth</name>
    <dbReference type="NCBI Taxonomy" id="168631"/>
    <lineage>
        <taxon>Eukaryota</taxon>
        <taxon>Metazoa</taxon>
        <taxon>Ecdysozoa</taxon>
        <taxon>Arthropoda</taxon>
        <taxon>Hexapoda</taxon>
        <taxon>Insecta</taxon>
        <taxon>Pterygota</taxon>
        <taxon>Neoptera</taxon>
        <taxon>Endopterygota</taxon>
        <taxon>Lepidoptera</taxon>
        <taxon>Glossata</taxon>
        <taxon>Ditrysia</taxon>
        <taxon>Pyraloidea</taxon>
        <taxon>Crambidae</taxon>
        <taxon>Crambinae</taxon>
        <taxon>Chilo</taxon>
    </lineage>
</organism>
<protein>
    <recommendedName>
        <fullName evidence="4">Cyclin-dependent kinase inhibitor domain-containing protein</fullName>
    </recommendedName>
</protein>
<dbReference type="EMBL" id="OU963894">
    <property type="protein sequence ID" value="CAH0397085.1"/>
    <property type="molecule type" value="Genomic_DNA"/>
</dbReference>
<feature type="compositionally biased region" description="Basic and acidic residues" evidence="3">
    <location>
        <begin position="104"/>
        <end position="120"/>
    </location>
</feature>
<feature type="region of interest" description="Disordered" evidence="3">
    <location>
        <begin position="99"/>
        <end position="136"/>
    </location>
</feature>
<evidence type="ECO:0000313" key="6">
    <source>
        <dbReference type="Proteomes" id="UP001153292"/>
    </source>
</evidence>
<evidence type="ECO:0000259" key="4">
    <source>
        <dbReference type="Pfam" id="PF02234"/>
    </source>
</evidence>